<name>A0A3E3EG64_9FIRM</name>
<evidence type="ECO:0000313" key="1">
    <source>
        <dbReference type="EMBL" id="RGD86904.1"/>
    </source>
</evidence>
<proteinExistence type="predicted"/>
<dbReference type="InterPro" id="IPR006490">
    <property type="entry name" value="Maj_tail_phi13"/>
</dbReference>
<accession>A0A3E3EG64</accession>
<reference evidence="1 2" key="1">
    <citation type="submission" date="2018-08" db="EMBL/GenBank/DDBJ databases">
        <title>A genome reference for cultivated species of the human gut microbiota.</title>
        <authorList>
            <person name="Zou Y."/>
            <person name="Xue W."/>
            <person name="Luo G."/>
        </authorList>
    </citation>
    <scope>NUCLEOTIDE SEQUENCE [LARGE SCALE GENOMIC DNA]</scope>
    <source>
        <strain evidence="1 2">OM06-4</strain>
    </source>
</reference>
<dbReference type="RefSeq" id="WP_117580245.1">
    <property type="nucleotide sequence ID" value="NZ_QUSL01000002.1"/>
</dbReference>
<dbReference type="AlphaFoldDB" id="A0A3E3EG64"/>
<organism evidence="1 2">
    <name type="scientific">Thomasclavelia ramosa</name>
    <dbReference type="NCBI Taxonomy" id="1547"/>
    <lineage>
        <taxon>Bacteria</taxon>
        <taxon>Bacillati</taxon>
        <taxon>Bacillota</taxon>
        <taxon>Erysipelotrichia</taxon>
        <taxon>Erysipelotrichales</taxon>
        <taxon>Coprobacillaceae</taxon>
        <taxon>Thomasclavelia</taxon>
    </lineage>
</organism>
<dbReference type="EMBL" id="QUSL01000002">
    <property type="protein sequence ID" value="RGD86904.1"/>
    <property type="molecule type" value="Genomic_DNA"/>
</dbReference>
<protein>
    <submittedName>
        <fullName evidence="1">Phage tail protein</fullName>
    </submittedName>
</protein>
<comment type="caution">
    <text evidence="1">The sequence shown here is derived from an EMBL/GenBank/DDBJ whole genome shotgun (WGS) entry which is preliminary data.</text>
</comment>
<dbReference type="Proteomes" id="UP000261032">
    <property type="component" value="Unassembled WGS sequence"/>
</dbReference>
<dbReference type="NCBIfam" id="TIGR01603">
    <property type="entry name" value="maj_tail_phi13"/>
    <property type="match status" value="1"/>
</dbReference>
<sequence length="190" mass="20899">MSEENKVRFGLSNVHVGTVTLSDGTPSFSIPKKYPGAVNLTMDAEGETNTFYADNTAYYVTNTNNGYTGELEMAEVPDWFETEYLGAVASQEGLVVEISNPVQKSAYFMFQFEGDKNATKYIIYNTTFSRPSIEGNTKEDTLEPNTTTIPFTSVPLVTEFGNIVKSRVPVSSEKYAAFFTTAPTVPTKGK</sequence>
<evidence type="ECO:0000313" key="2">
    <source>
        <dbReference type="Proteomes" id="UP000261032"/>
    </source>
</evidence>
<gene>
    <name evidence="1" type="ORF">DXB93_01690</name>
</gene>